<keyword evidence="7" id="KW-0479">Metal-binding</keyword>
<comment type="cofactor">
    <cofactor evidence="2">
        <name>Zn(2+)</name>
        <dbReference type="ChEBI" id="CHEBI:29105"/>
    </cofactor>
</comment>
<evidence type="ECO:0000256" key="4">
    <source>
        <dbReference type="ARBA" id="ARBA00012431"/>
    </source>
</evidence>
<evidence type="ECO:0000256" key="13">
    <source>
        <dbReference type="SAM" id="SignalP"/>
    </source>
</evidence>
<keyword evidence="6" id="KW-0165">Cleavage on pair of basic residues</keyword>
<evidence type="ECO:0000256" key="7">
    <source>
        <dbReference type="ARBA" id="ARBA00022723"/>
    </source>
</evidence>
<keyword evidence="9" id="KW-0378">Hydrolase</keyword>
<evidence type="ECO:0000256" key="12">
    <source>
        <dbReference type="ARBA" id="ARBA00023145"/>
    </source>
</evidence>
<dbReference type="InterPro" id="IPR001384">
    <property type="entry name" value="Peptidase_M35"/>
</dbReference>
<dbReference type="EMBL" id="JASNQZ010000002">
    <property type="protein sequence ID" value="KAL0959641.1"/>
    <property type="molecule type" value="Genomic_DNA"/>
</dbReference>
<feature type="chain" id="PRO_5045752688" description="deuterolysin" evidence="13">
    <location>
        <begin position="18"/>
        <end position="369"/>
    </location>
</feature>
<dbReference type="Gene3D" id="2.60.40.2970">
    <property type="match status" value="1"/>
</dbReference>
<dbReference type="EC" id="3.4.24.39" evidence="4"/>
<evidence type="ECO:0000256" key="9">
    <source>
        <dbReference type="ARBA" id="ARBA00022801"/>
    </source>
</evidence>
<evidence type="ECO:0000256" key="10">
    <source>
        <dbReference type="ARBA" id="ARBA00022833"/>
    </source>
</evidence>
<evidence type="ECO:0000313" key="14">
    <source>
        <dbReference type="EMBL" id="KAL0959641.1"/>
    </source>
</evidence>
<feature type="signal peptide" evidence="13">
    <location>
        <begin position="1"/>
        <end position="17"/>
    </location>
</feature>
<organism evidence="14 15">
    <name type="scientific">Hohenbuehelia grisea</name>
    <dbReference type="NCBI Taxonomy" id="104357"/>
    <lineage>
        <taxon>Eukaryota</taxon>
        <taxon>Fungi</taxon>
        <taxon>Dikarya</taxon>
        <taxon>Basidiomycota</taxon>
        <taxon>Agaricomycotina</taxon>
        <taxon>Agaricomycetes</taxon>
        <taxon>Agaricomycetidae</taxon>
        <taxon>Agaricales</taxon>
        <taxon>Pleurotineae</taxon>
        <taxon>Pleurotaceae</taxon>
        <taxon>Hohenbuehelia</taxon>
    </lineage>
</organism>
<dbReference type="Pfam" id="PF02102">
    <property type="entry name" value="Peptidase_M35"/>
    <property type="match status" value="1"/>
</dbReference>
<dbReference type="InterPro" id="IPR050414">
    <property type="entry name" value="Fungal_M35_metalloproteases"/>
</dbReference>
<evidence type="ECO:0000313" key="15">
    <source>
        <dbReference type="Proteomes" id="UP001556367"/>
    </source>
</evidence>
<dbReference type="Gene3D" id="3.40.390.10">
    <property type="entry name" value="Collagenase (Catalytic Domain)"/>
    <property type="match status" value="1"/>
</dbReference>
<keyword evidence="8 13" id="KW-0732">Signal</keyword>
<name>A0ABR3JUX7_9AGAR</name>
<comment type="similarity">
    <text evidence="3">Belongs to the peptidase M35 family.</text>
</comment>
<evidence type="ECO:0000256" key="5">
    <source>
        <dbReference type="ARBA" id="ARBA00022670"/>
    </source>
</evidence>
<dbReference type="PANTHER" id="PTHR37016">
    <property type="match status" value="1"/>
</dbReference>
<evidence type="ECO:0000256" key="8">
    <source>
        <dbReference type="ARBA" id="ARBA00022729"/>
    </source>
</evidence>
<dbReference type="InterPro" id="IPR024079">
    <property type="entry name" value="MetalloPept_cat_dom_sf"/>
</dbReference>
<keyword evidence="12" id="KW-0865">Zymogen</keyword>
<keyword evidence="5" id="KW-0645">Protease</keyword>
<protein>
    <recommendedName>
        <fullName evidence="4">deuterolysin</fullName>
        <ecNumber evidence="4">3.4.24.39</ecNumber>
    </recommendedName>
</protein>
<comment type="catalytic activity">
    <reaction evidence="1">
        <text>Preferential cleavage of bonds with hydrophobic residues in P1'. Also 3-Asn-|-Gln-4 and 8-Gly-|-Ser-9 bonds in insulin B chain.</text>
        <dbReference type="EC" id="3.4.24.39"/>
    </reaction>
</comment>
<keyword evidence="10" id="KW-0862">Zinc</keyword>
<reference evidence="15" key="1">
    <citation type="submission" date="2024-06" db="EMBL/GenBank/DDBJ databases">
        <title>Multi-omics analyses provide insights into the biosynthesis of the anticancer antibiotic pleurotin in Hohenbuehelia grisea.</title>
        <authorList>
            <person name="Weaver J.A."/>
            <person name="Alberti F."/>
        </authorList>
    </citation>
    <scope>NUCLEOTIDE SEQUENCE [LARGE SCALE GENOMIC DNA]</scope>
    <source>
        <strain evidence="15">T-177</strain>
    </source>
</reference>
<keyword evidence="11" id="KW-0482">Metalloprotease</keyword>
<evidence type="ECO:0000256" key="2">
    <source>
        <dbReference type="ARBA" id="ARBA00001947"/>
    </source>
</evidence>
<evidence type="ECO:0000256" key="3">
    <source>
        <dbReference type="ARBA" id="ARBA00010279"/>
    </source>
</evidence>
<sequence length="369" mass="39969">MLVLSVLSLGLAGFASASPAAPPSSGGLSIKITGPGKAVKSVGELKFTAEVSNAGSEDVKVLKYGTVLDDKLPTRAFNVMKGDKKVAFKGVETLFSAEDADDSAYTVIPAGKSVSVTHQVATLYDFHAEGTGTFTFEAVSNFKVSPSAKERTSDTNALPVVQASTESVDVAITQDVGPRELTRRVTNFCPEGDNKTFIDASYQESKALSWFGLGHNLRYNGSDGIYQDYFGLNPVGAINEALRTIAFEEDPEIYTNCIDYYDSCASGVVGYWVPYFADVYYCKPFFHKHRASSVCDDDFKVNALALRAVWTFNLLSRGTFGLVDIQSSCTLSKIIPDEYSIYNAPSYACFLLEIFRAEVCTAEPPIGRS</sequence>
<comment type="caution">
    <text evidence="14">The sequence shown here is derived from an EMBL/GenBank/DDBJ whole genome shotgun (WGS) entry which is preliminary data.</text>
</comment>
<proteinExistence type="inferred from homology"/>
<evidence type="ECO:0000256" key="1">
    <source>
        <dbReference type="ARBA" id="ARBA00001187"/>
    </source>
</evidence>
<evidence type="ECO:0000256" key="6">
    <source>
        <dbReference type="ARBA" id="ARBA00022685"/>
    </source>
</evidence>
<dbReference type="SUPFAM" id="SSF55486">
    <property type="entry name" value="Metalloproteases ('zincins'), catalytic domain"/>
    <property type="match status" value="1"/>
</dbReference>
<dbReference type="PANTHER" id="PTHR37016:SF3">
    <property type="entry name" value="NEUTRAL PROTEASE 2-RELATED"/>
    <property type="match status" value="1"/>
</dbReference>
<accession>A0ABR3JUX7</accession>
<evidence type="ECO:0000256" key="11">
    <source>
        <dbReference type="ARBA" id="ARBA00023049"/>
    </source>
</evidence>
<gene>
    <name evidence="14" type="ORF">HGRIS_011343</name>
</gene>
<dbReference type="Proteomes" id="UP001556367">
    <property type="component" value="Unassembled WGS sequence"/>
</dbReference>
<keyword evidence="15" id="KW-1185">Reference proteome</keyword>